<keyword evidence="3" id="KW-1185">Reference proteome</keyword>
<name>A0A1I4D350_9PROT</name>
<reference evidence="3" key="1">
    <citation type="submission" date="2016-10" db="EMBL/GenBank/DDBJ databases">
        <authorList>
            <person name="Varghese N."/>
            <person name="Submissions S."/>
        </authorList>
    </citation>
    <scope>NUCLEOTIDE SEQUENCE [LARGE SCALE GENOMIC DNA]</scope>
    <source>
        <strain evidence="3">Nm69</strain>
    </source>
</reference>
<evidence type="ECO:0000313" key="2">
    <source>
        <dbReference type="EMBL" id="SFK86877.1"/>
    </source>
</evidence>
<protein>
    <submittedName>
        <fullName evidence="2">Uncharacterized protein</fullName>
    </submittedName>
</protein>
<dbReference type="EMBL" id="FOSP01000018">
    <property type="protein sequence ID" value="SFK86877.1"/>
    <property type="molecule type" value="Genomic_DNA"/>
</dbReference>
<dbReference type="Proteomes" id="UP000199533">
    <property type="component" value="Unassembled WGS sequence"/>
</dbReference>
<evidence type="ECO:0000256" key="1">
    <source>
        <dbReference type="SAM" id="Phobius"/>
    </source>
</evidence>
<proteinExistence type="predicted"/>
<organism evidence="2 3">
    <name type="scientific">Nitrosomonas aestuarii</name>
    <dbReference type="NCBI Taxonomy" id="52441"/>
    <lineage>
        <taxon>Bacteria</taxon>
        <taxon>Pseudomonadati</taxon>
        <taxon>Pseudomonadota</taxon>
        <taxon>Betaproteobacteria</taxon>
        <taxon>Nitrosomonadales</taxon>
        <taxon>Nitrosomonadaceae</taxon>
        <taxon>Nitrosomonas</taxon>
    </lineage>
</organism>
<feature type="transmembrane region" description="Helical" evidence="1">
    <location>
        <begin position="26"/>
        <end position="42"/>
    </location>
</feature>
<keyword evidence="1" id="KW-0812">Transmembrane</keyword>
<keyword evidence="1" id="KW-1133">Transmembrane helix</keyword>
<keyword evidence="1" id="KW-0472">Membrane</keyword>
<dbReference type="RefSeq" id="WP_280142074.1">
    <property type="nucleotide sequence ID" value="NZ_FOSP01000018.1"/>
</dbReference>
<dbReference type="AlphaFoldDB" id="A0A1I4D350"/>
<accession>A0A1I4D350</accession>
<sequence>MQKDTIKSFERGSALSIFGSDRKEDVMALILAFVLAMVIYFSY</sequence>
<evidence type="ECO:0000313" key="3">
    <source>
        <dbReference type="Proteomes" id="UP000199533"/>
    </source>
</evidence>
<gene>
    <name evidence="2" type="ORF">SAMN05216302_101833</name>
</gene>
<dbReference type="STRING" id="52441.SAMN05216302_101833"/>